<gene>
    <name evidence="1" type="ORF">LCGC14_2458380</name>
</gene>
<evidence type="ECO:0000313" key="1">
    <source>
        <dbReference type="EMBL" id="KKL20145.1"/>
    </source>
</evidence>
<dbReference type="AlphaFoldDB" id="A0A0F9BEH6"/>
<reference evidence="1" key="1">
    <citation type="journal article" date="2015" name="Nature">
        <title>Complex archaea that bridge the gap between prokaryotes and eukaryotes.</title>
        <authorList>
            <person name="Spang A."/>
            <person name="Saw J.H."/>
            <person name="Jorgensen S.L."/>
            <person name="Zaremba-Niedzwiedzka K."/>
            <person name="Martijn J."/>
            <person name="Lind A.E."/>
            <person name="van Eijk R."/>
            <person name="Schleper C."/>
            <person name="Guy L."/>
            <person name="Ettema T.J."/>
        </authorList>
    </citation>
    <scope>NUCLEOTIDE SEQUENCE</scope>
</reference>
<proteinExistence type="predicted"/>
<dbReference type="EMBL" id="LAZR01038213">
    <property type="protein sequence ID" value="KKL20145.1"/>
    <property type="molecule type" value="Genomic_DNA"/>
</dbReference>
<organism evidence="1">
    <name type="scientific">marine sediment metagenome</name>
    <dbReference type="NCBI Taxonomy" id="412755"/>
    <lineage>
        <taxon>unclassified sequences</taxon>
        <taxon>metagenomes</taxon>
        <taxon>ecological metagenomes</taxon>
    </lineage>
</organism>
<comment type="caution">
    <text evidence="1">The sequence shown here is derived from an EMBL/GenBank/DDBJ whole genome shotgun (WGS) entry which is preliminary data.</text>
</comment>
<name>A0A0F9BEH6_9ZZZZ</name>
<sequence>MKYQMHQQNKENRSETIFISDAEFNCDDKGYKVWVKNVIQIHPLPDGFEWLCCNKKSKYFVEQSENADGK</sequence>
<protein>
    <submittedName>
        <fullName evidence="1">Uncharacterized protein</fullName>
    </submittedName>
</protein>
<accession>A0A0F9BEH6</accession>